<dbReference type="AlphaFoldDB" id="A0A0B6S8U0"/>
<evidence type="ECO:0000256" key="1">
    <source>
        <dbReference type="ARBA" id="ARBA00023015"/>
    </source>
</evidence>
<dbReference type="SUPFAM" id="SSF46689">
    <property type="entry name" value="Homeodomain-like"/>
    <property type="match status" value="1"/>
</dbReference>
<dbReference type="Proteomes" id="UP000031838">
    <property type="component" value="Chromosome 2"/>
</dbReference>
<organism evidence="6 7">
    <name type="scientific">Burkholderia plantarii</name>
    <dbReference type="NCBI Taxonomy" id="41899"/>
    <lineage>
        <taxon>Bacteria</taxon>
        <taxon>Pseudomonadati</taxon>
        <taxon>Pseudomonadota</taxon>
        <taxon>Betaproteobacteria</taxon>
        <taxon>Burkholderiales</taxon>
        <taxon>Burkholderiaceae</taxon>
        <taxon>Burkholderia</taxon>
    </lineage>
</organism>
<keyword evidence="3" id="KW-0804">Transcription</keyword>
<dbReference type="PROSITE" id="PS50977">
    <property type="entry name" value="HTH_TETR_2"/>
    <property type="match status" value="1"/>
</dbReference>
<evidence type="ECO:0000256" key="2">
    <source>
        <dbReference type="ARBA" id="ARBA00023125"/>
    </source>
</evidence>
<name>A0A0B6S8U0_BURPL</name>
<dbReference type="InterPro" id="IPR050109">
    <property type="entry name" value="HTH-type_TetR-like_transc_reg"/>
</dbReference>
<proteinExistence type="predicted"/>
<dbReference type="FunFam" id="1.10.10.60:FF:000141">
    <property type="entry name" value="TetR family transcriptional regulator"/>
    <property type="match status" value="1"/>
</dbReference>
<dbReference type="GO" id="GO:0000976">
    <property type="term" value="F:transcription cis-regulatory region binding"/>
    <property type="evidence" value="ECO:0007669"/>
    <property type="project" value="TreeGrafter"/>
</dbReference>
<dbReference type="Pfam" id="PF00440">
    <property type="entry name" value="TetR_N"/>
    <property type="match status" value="1"/>
</dbReference>
<dbReference type="Pfam" id="PF14246">
    <property type="entry name" value="TetR_C_7"/>
    <property type="match status" value="1"/>
</dbReference>
<dbReference type="PANTHER" id="PTHR30055:SF226">
    <property type="entry name" value="HTH-TYPE TRANSCRIPTIONAL REGULATOR PKSA"/>
    <property type="match status" value="1"/>
</dbReference>
<dbReference type="PANTHER" id="PTHR30055">
    <property type="entry name" value="HTH-TYPE TRANSCRIPTIONAL REGULATOR RUTR"/>
    <property type="match status" value="1"/>
</dbReference>
<evidence type="ECO:0000256" key="3">
    <source>
        <dbReference type="ARBA" id="ARBA00023163"/>
    </source>
</evidence>
<sequence>MEQETSRPPRKRRKEARPSEIIEAATRVFAGHGYAGTRLDEVARHAGVAKGTLYRYFETKEDLFRAVARDAFAANLGGMEAAATGSAMPLRELVPMLLRAVAQTATGSDVPAIARMVISESRKFPDLARIWHDNVVARVLDLLADVLTERQKRGEVRHGDARLQALSIVGPMIMAILFREVFADDSALRPDLDALAASHAETVVCGLLEPAGGRGGGA</sequence>
<dbReference type="PRINTS" id="PR00455">
    <property type="entry name" value="HTHTETR"/>
</dbReference>
<dbReference type="SUPFAM" id="SSF48498">
    <property type="entry name" value="Tetracyclin repressor-like, C-terminal domain"/>
    <property type="match status" value="1"/>
</dbReference>
<keyword evidence="1" id="KW-0805">Transcription regulation</keyword>
<dbReference type="InterPro" id="IPR039536">
    <property type="entry name" value="TetR_C_Proteobacteria"/>
</dbReference>
<dbReference type="InterPro" id="IPR009057">
    <property type="entry name" value="Homeodomain-like_sf"/>
</dbReference>
<dbReference type="GO" id="GO:0003700">
    <property type="term" value="F:DNA-binding transcription factor activity"/>
    <property type="evidence" value="ECO:0007669"/>
    <property type="project" value="TreeGrafter"/>
</dbReference>
<reference evidence="6 7" key="2">
    <citation type="journal article" date="2016" name="Appl. Microbiol. Biotechnol.">
        <title>Mutations improving production and secretion of extracellular lipase by Burkholderia glumae PG1.</title>
        <authorList>
            <person name="Knapp A."/>
            <person name="Voget S."/>
            <person name="Gao R."/>
            <person name="Zaburannyi N."/>
            <person name="Krysciak D."/>
            <person name="Breuer M."/>
            <person name="Hauer B."/>
            <person name="Streit W.R."/>
            <person name="Muller R."/>
            <person name="Daniel R."/>
            <person name="Jaeger K.E."/>
        </authorList>
    </citation>
    <scope>NUCLEOTIDE SEQUENCE [LARGE SCALE GENOMIC DNA]</scope>
    <source>
        <strain evidence="6 7">PG1</strain>
    </source>
</reference>
<evidence type="ECO:0000313" key="6">
    <source>
        <dbReference type="EMBL" id="AJK48676.1"/>
    </source>
</evidence>
<protein>
    <submittedName>
        <fullName evidence="6">Transcriptional regulator TetR family</fullName>
    </submittedName>
</protein>
<dbReference type="RefSeq" id="WP_042627272.1">
    <property type="nucleotide sequence ID" value="NZ_CP002581.1"/>
</dbReference>
<dbReference type="InterPro" id="IPR036271">
    <property type="entry name" value="Tet_transcr_reg_TetR-rel_C_sf"/>
</dbReference>
<dbReference type="Gene3D" id="1.10.357.10">
    <property type="entry name" value="Tetracycline Repressor, domain 2"/>
    <property type="match status" value="1"/>
</dbReference>
<dbReference type="KEGG" id="bgp:BGL_2c05920"/>
<evidence type="ECO:0000259" key="5">
    <source>
        <dbReference type="PROSITE" id="PS50977"/>
    </source>
</evidence>
<dbReference type="EMBL" id="CP002581">
    <property type="protein sequence ID" value="AJK48676.1"/>
    <property type="molecule type" value="Genomic_DNA"/>
</dbReference>
<reference evidence="7" key="1">
    <citation type="submission" date="2011-03" db="EMBL/GenBank/DDBJ databases">
        <authorList>
            <person name="Voget S."/>
            <person name="Streit W.R."/>
            <person name="Jaeger K.E."/>
            <person name="Daniel R."/>
        </authorList>
    </citation>
    <scope>NUCLEOTIDE SEQUENCE [LARGE SCALE GENOMIC DNA]</scope>
    <source>
        <strain evidence="7">PG1</strain>
    </source>
</reference>
<dbReference type="HOGENOM" id="CLU_069356_27_2_4"/>
<evidence type="ECO:0000313" key="7">
    <source>
        <dbReference type="Proteomes" id="UP000031838"/>
    </source>
</evidence>
<gene>
    <name evidence="6" type="ORF">BGL_2c05920</name>
</gene>
<dbReference type="InterPro" id="IPR001647">
    <property type="entry name" value="HTH_TetR"/>
</dbReference>
<feature type="domain" description="HTH tetR-type" evidence="5">
    <location>
        <begin position="15"/>
        <end position="75"/>
    </location>
</feature>
<keyword evidence="2 4" id="KW-0238">DNA-binding</keyword>
<accession>A0A0B6S8U0</accession>
<keyword evidence="7" id="KW-1185">Reference proteome</keyword>
<feature type="DNA-binding region" description="H-T-H motif" evidence="4">
    <location>
        <begin position="38"/>
        <end position="57"/>
    </location>
</feature>
<evidence type="ECO:0000256" key="4">
    <source>
        <dbReference type="PROSITE-ProRule" id="PRU00335"/>
    </source>
</evidence>